<reference evidence="1 2" key="1">
    <citation type="submission" date="2018-05" db="EMBL/GenBank/DDBJ databases">
        <title>Genomic Encyclopedia of Type Strains, Phase I: the one thousand microbial genomes (KMG-I) project.</title>
        <authorList>
            <person name="Kyrpides N."/>
        </authorList>
    </citation>
    <scope>NUCLEOTIDE SEQUENCE [LARGE SCALE GENOMIC DNA]</scope>
    <source>
        <strain evidence="1 2">DSM 15611</strain>
    </source>
</reference>
<dbReference type="RefSeq" id="WP_025817955.1">
    <property type="nucleotide sequence ID" value="NZ_BAIZ01000123.1"/>
</dbReference>
<dbReference type="Proteomes" id="UP000248314">
    <property type="component" value="Unassembled WGS sequence"/>
</dbReference>
<keyword evidence="2" id="KW-1185">Reference proteome</keyword>
<gene>
    <name evidence="1" type="ORF">EJ73_02421</name>
</gene>
<accession>A0A318I641</accession>
<dbReference type="AlphaFoldDB" id="A0A318I641"/>
<sequence length="151" mass="17656">MVKTKIYATDALSFARDIPMKANAAYDDGTLFYGRSRKYYKLSDSEINTIKKILYDRGKWLFLGAKSPFLDISKYYRQYLAYKKGRDVFVLVNLFKYYYIVVARNDVVGSYAPAKRVHIITLSKDKSKNKYDNVTILLNLSKKKIIEVHHE</sequence>
<dbReference type="EMBL" id="QJJX01000038">
    <property type="protein sequence ID" value="PXX19489.1"/>
    <property type="molecule type" value="Genomic_DNA"/>
</dbReference>
<organism evidence="1 2">
    <name type="scientific">Hoylesella shahii DSM 15611 = JCM 12083</name>
    <dbReference type="NCBI Taxonomy" id="1122991"/>
    <lineage>
        <taxon>Bacteria</taxon>
        <taxon>Pseudomonadati</taxon>
        <taxon>Bacteroidota</taxon>
        <taxon>Bacteroidia</taxon>
        <taxon>Bacteroidales</taxon>
        <taxon>Prevotellaceae</taxon>
        <taxon>Hoylesella</taxon>
    </lineage>
</organism>
<proteinExistence type="predicted"/>
<comment type="caution">
    <text evidence="1">The sequence shown here is derived from an EMBL/GenBank/DDBJ whole genome shotgun (WGS) entry which is preliminary data.</text>
</comment>
<protein>
    <submittedName>
        <fullName evidence="1">Uncharacterized protein</fullName>
    </submittedName>
</protein>
<name>A0A318I641_9BACT</name>
<evidence type="ECO:0000313" key="1">
    <source>
        <dbReference type="EMBL" id="PXX19489.1"/>
    </source>
</evidence>
<dbReference type="STRING" id="1122991.GCA_000613445_00021"/>
<evidence type="ECO:0000313" key="2">
    <source>
        <dbReference type="Proteomes" id="UP000248314"/>
    </source>
</evidence>